<evidence type="ECO:0000313" key="2">
    <source>
        <dbReference type="EMBL" id="GAA2198573.1"/>
    </source>
</evidence>
<dbReference type="Proteomes" id="UP001500432">
    <property type="component" value="Unassembled WGS sequence"/>
</dbReference>
<name>A0ABN3BPI4_9MICC</name>
<dbReference type="EMBL" id="BAAAQW010000003">
    <property type="protein sequence ID" value="GAA2198573.1"/>
    <property type="molecule type" value="Genomic_DNA"/>
</dbReference>
<evidence type="ECO:0000313" key="3">
    <source>
        <dbReference type="Proteomes" id="UP001500432"/>
    </source>
</evidence>
<protein>
    <submittedName>
        <fullName evidence="2">Uncharacterized protein</fullName>
    </submittedName>
</protein>
<evidence type="ECO:0000256" key="1">
    <source>
        <dbReference type="SAM" id="MobiDB-lite"/>
    </source>
</evidence>
<sequence length="76" mass="7930">MAESTTAASRRRRAGAPERGSAVTKESPKDESGGAVRCPAGSDAMKELYPGLVFCFGPANEGGSVASRAHGDRREY</sequence>
<keyword evidence="3" id="KW-1185">Reference proteome</keyword>
<organism evidence="2 3">
    <name type="scientific">Sinomonas flava</name>
    <dbReference type="NCBI Taxonomy" id="496857"/>
    <lineage>
        <taxon>Bacteria</taxon>
        <taxon>Bacillati</taxon>
        <taxon>Actinomycetota</taxon>
        <taxon>Actinomycetes</taxon>
        <taxon>Micrococcales</taxon>
        <taxon>Micrococcaceae</taxon>
        <taxon>Sinomonas</taxon>
    </lineage>
</organism>
<proteinExistence type="predicted"/>
<reference evidence="2 3" key="1">
    <citation type="journal article" date="2019" name="Int. J. Syst. Evol. Microbiol.">
        <title>The Global Catalogue of Microorganisms (GCM) 10K type strain sequencing project: providing services to taxonomists for standard genome sequencing and annotation.</title>
        <authorList>
            <consortium name="The Broad Institute Genomics Platform"/>
            <consortium name="The Broad Institute Genome Sequencing Center for Infectious Disease"/>
            <person name="Wu L."/>
            <person name="Ma J."/>
        </authorList>
    </citation>
    <scope>NUCLEOTIDE SEQUENCE [LARGE SCALE GENOMIC DNA]</scope>
    <source>
        <strain evidence="2 3">JCM 16034</strain>
    </source>
</reference>
<feature type="region of interest" description="Disordered" evidence="1">
    <location>
        <begin position="1"/>
        <end position="41"/>
    </location>
</feature>
<comment type="caution">
    <text evidence="2">The sequence shown here is derived from an EMBL/GenBank/DDBJ whole genome shotgun (WGS) entry which is preliminary data.</text>
</comment>
<accession>A0ABN3BPI4</accession>
<gene>
    <name evidence="2" type="ORF">GCM10009849_11740</name>
</gene>